<feature type="region of interest" description="Disordered" evidence="1">
    <location>
        <begin position="19"/>
        <end position="51"/>
    </location>
</feature>
<sequence>MHSGAAPYSPHLILIGSRNHNVKPRSPRSLPPAVCSQTVDAGSGHDVVSDGRKTRSYSAAVRELRMATNYSFEVRPVDRKGWDDAGVAKALSKSVLVATKGFSAKATQCLPRASEVEVLTGPHFGGRIAVEAAGGGGERCAVDGDPTSARDTYLLRIDHEACGAHVNETAVAAFVVVQESLPILTHSTRRFLVLCTFHPETLTVRAGINLPGAARRQELEAENADPISALDLPYDAELESVNDVPVSRLQRHRQVVEALSPFSAQDQSAAQVVLMTFLVIAVVMGCIAAAWWFLPGIRSHLAGKFLIGMHMELIVVHVVLIVVHVVLIVVHVMLTVVHLLLIVVHVVLIVVHVARHPMPYDTSSSASSTYENFQNSLRDSPTGSELILDASFLDEVAADDFGSIVVPRGPDAGFNECTNVNVSRDGVLAIHVSPAAAASRLGGREDKPCITLEHHHTSQSEA</sequence>
<comment type="caution">
    <text evidence="3">The sequence shown here is derived from an EMBL/GenBank/DDBJ whole genome shotgun (WGS) entry which is preliminary data.</text>
</comment>
<feature type="transmembrane region" description="Helical" evidence="2">
    <location>
        <begin position="336"/>
        <end position="354"/>
    </location>
</feature>
<keyword evidence="2" id="KW-0812">Transmembrane</keyword>
<gene>
    <name evidence="3" type="ORF">PR048_033350</name>
</gene>
<name>A0ABQ9G3D7_9NEOP</name>
<dbReference type="EMBL" id="JARBHB010000017">
    <property type="protein sequence ID" value="KAJ8865828.1"/>
    <property type="molecule type" value="Genomic_DNA"/>
</dbReference>
<keyword evidence="2" id="KW-1133">Transmembrane helix</keyword>
<evidence type="ECO:0000313" key="3">
    <source>
        <dbReference type="EMBL" id="KAJ8865828.1"/>
    </source>
</evidence>
<accession>A0ABQ9G3D7</accession>
<keyword evidence="2" id="KW-0472">Membrane</keyword>
<evidence type="ECO:0000313" key="4">
    <source>
        <dbReference type="Proteomes" id="UP001159363"/>
    </source>
</evidence>
<evidence type="ECO:0000256" key="2">
    <source>
        <dbReference type="SAM" id="Phobius"/>
    </source>
</evidence>
<feature type="transmembrane region" description="Helical" evidence="2">
    <location>
        <begin position="306"/>
        <end position="330"/>
    </location>
</feature>
<reference evidence="3 4" key="1">
    <citation type="submission" date="2023-02" db="EMBL/GenBank/DDBJ databases">
        <title>LHISI_Scaffold_Assembly.</title>
        <authorList>
            <person name="Stuart O.P."/>
            <person name="Cleave R."/>
            <person name="Magrath M.J.L."/>
            <person name="Mikheyev A.S."/>
        </authorList>
    </citation>
    <scope>NUCLEOTIDE SEQUENCE [LARGE SCALE GENOMIC DNA]</scope>
    <source>
        <strain evidence="3">Daus_M_001</strain>
        <tissue evidence="3">Leg muscle</tissue>
    </source>
</reference>
<evidence type="ECO:0000256" key="1">
    <source>
        <dbReference type="SAM" id="MobiDB-lite"/>
    </source>
</evidence>
<protein>
    <recommendedName>
        <fullName evidence="5">ZP domain-containing protein</fullName>
    </recommendedName>
</protein>
<proteinExistence type="predicted"/>
<evidence type="ECO:0008006" key="5">
    <source>
        <dbReference type="Google" id="ProtNLM"/>
    </source>
</evidence>
<feature type="transmembrane region" description="Helical" evidence="2">
    <location>
        <begin position="272"/>
        <end position="294"/>
    </location>
</feature>
<keyword evidence="4" id="KW-1185">Reference proteome</keyword>
<organism evidence="3 4">
    <name type="scientific">Dryococelus australis</name>
    <dbReference type="NCBI Taxonomy" id="614101"/>
    <lineage>
        <taxon>Eukaryota</taxon>
        <taxon>Metazoa</taxon>
        <taxon>Ecdysozoa</taxon>
        <taxon>Arthropoda</taxon>
        <taxon>Hexapoda</taxon>
        <taxon>Insecta</taxon>
        <taxon>Pterygota</taxon>
        <taxon>Neoptera</taxon>
        <taxon>Polyneoptera</taxon>
        <taxon>Phasmatodea</taxon>
        <taxon>Verophasmatodea</taxon>
        <taxon>Anareolatae</taxon>
        <taxon>Phasmatidae</taxon>
        <taxon>Eurycanthinae</taxon>
        <taxon>Dryococelus</taxon>
    </lineage>
</organism>
<dbReference type="Proteomes" id="UP001159363">
    <property type="component" value="Chromosome 16"/>
</dbReference>